<evidence type="ECO:0000313" key="1">
    <source>
        <dbReference type="EMBL" id="EFI35008.1"/>
    </source>
</evidence>
<dbReference type="RefSeq" id="WP_008870322.1">
    <property type="nucleotide sequence ID" value="NZ_ACJN02000002.1"/>
</dbReference>
<evidence type="ECO:0000313" key="2">
    <source>
        <dbReference type="Proteomes" id="UP000005496"/>
    </source>
</evidence>
<name>D6SQI2_9BACT</name>
<gene>
    <name evidence="1" type="ORF">Dthio_PD2400</name>
</gene>
<sequence length="85" mass="10007">MKSITIHNLEDPLDTLIRQKAKSDGTSLNKTVKNLLAQALQVPSQGEQERRKDFLELFGVWSENDENEFRLRTRELDQVHQEDWQ</sequence>
<protein>
    <recommendedName>
        <fullName evidence="3">Arc-like DNA binding domain-containing protein</fullName>
    </recommendedName>
</protein>
<dbReference type="Proteomes" id="UP000005496">
    <property type="component" value="Unassembled WGS sequence"/>
</dbReference>
<dbReference type="InterPro" id="IPR010985">
    <property type="entry name" value="Ribbon_hlx_hlx"/>
</dbReference>
<dbReference type="AlphaFoldDB" id="D6SQI2"/>
<accession>D6SQI2</accession>
<organism evidence="1 2">
    <name type="scientific">Desulfonatronospira thiodismutans ASO3-1</name>
    <dbReference type="NCBI Taxonomy" id="555779"/>
    <lineage>
        <taxon>Bacteria</taxon>
        <taxon>Pseudomonadati</taxon>
        <taxon>Thermodesulfobacteriota</taxon>
        <taxon>Desulfovibrionia</taxon>
        <taxon>Desulfovibrionales</taxon>
        <taxon>Desulfonatronovibrionaceae</taxon>
        <taxon>Desulfonatronospira</taxon>
    </lineage>
</organism>
<dbReference type="SUPFAM" id="SSF47598">
    <property type="entry name" value="Ribbon-helix-helix"/>
    <property type="match status" value="1"/>
</dbReference>
<comment type="caution">
    <text evidence="1">The sequence shown here is derived from an EMBL/GenBank/DDBJ whole genome shotgun (WGS) entry which is preliminary data.</text>
</comment>
<evidence type="ECO:0008006" key="3">
    <source>
        <dbReference type="Google" id="ProtNLM"/>
    </source>
</evidence>
<reference evidence="1" key="1">
    <citation type="submission" date="2010-05" db="EMBL/GenBank/DDBJ databases">
        <title>The draft genome of Desulfonatronospira thiodismutans ASO3-1.</title>
        <authorList>
            <consortium name="US DOE Joint Genome Institute (JGI-PGF)"/>
            <person name="Lucas S."/>
            <person name="Copeland A."/>
            <person name="Lapidus A."/>
            <person name="Cheng J.-F."/>
            <person name="Bruce D."/>
            <person name="Goodwin L."/>
            <person name="Pitluck S."/>
            <person name="Chertkov O."/>
            <person name="Brettin T."/>
            <person name="Detter J.C."/>
            <person name="Han C."/>
            <person name="Land M.L."/>
            <person name="Hauser L."/>
            <person name="Kyrpides N."/>
            <person name="Mikhailova N."/>
            <person name="Muyzer G."/>
            <person name="Woyke T."/>
        </authorList>
    </citation>
    <scope>NUCLEOTIDE SEQUENCE [LARGE SCALE GENOMIC DNA]</scope>
    <source>
        <strain evidence="1">ASO3-1</strain>
    </source>
</reference>
<keyword evidence="2" id="KW-1185">Reference proteome</keyword>
<dbReference type="EMBL" id="ACJN02000002">
    <property type="protein sequence ID" value="EFI35008.1"/>
    <property type="molecule type" value="Genomic_DNA"/>
</dbReference>
<dbReference type="GO" id="GO:0006355">
    <property type="term" value="P:regulation of DNA-templated transcription"/>
    <property type="evidence" value="ECO:0007669"/>
    <property type="project" value="InterPro"/>
</dbReference>
<dbReference type="OrthoDB" id="2389872at2"/>
<proteinExistence type="predicted"/>